<accession>A0A395IN31</accession>
<evidence type="ECO:0000313" key="3">
    <source>
        <dbReference type="Proteomes" id="UP000249056"/>
    </source>
</evidence>
<feature type="region of interest" description="Disordered" evidence="1">
    <location>
        <begin position="88"/>
        <end position="112"/>
    </location>
</feature>
<dbReference type="Proteomes" id="UP000249056">
    <property type="component" value="Unassembled WGS sequence"/>
</dbReference>
<feature type="region of interest" description="Disordered" evidence="1">
    <location>
        <begin position="1"/>
        <end position="45"/>
    </location>
</feature>
<feature type="compositionally biased region" description="Basic and acidic residues" evidence="1">
    <location>
        <begin position="98"/>
        <end position="112"/>
    </location>
</feature>
<evidence type="ECO:0000256" key="1">
    <source>
        <dbReference type="SAM" id="MobiDB-lite"/>
    </source>
</evidence>
<reference evidence="2 3" key="1">
    <citation type="submission" date="2018-06" db="EMBL/GenBank/DDBJ databases">
        <title>Genome Sequence of the Brown Rot Fungal Pathogen Monilinia fructigena.</title>
        <authorList>
            <person name="Landi L."/>
            <person name="De Miccolis Angelini R.M."/>
            <person name="Pollastro S."/>
            <person name="Abate D."/>
            <person name="Faretra F."/>
            <person name="Romanazzi G."/>
        </authorList>
    </citation>
    <scope>NUCLEOTIDE SEQUENCE [LARGE SCALE GENOMIC DNA]</scope>
    <source>
        <strain evidence="2 3">Mfrg269</strain>
    </source>
</reference>
<protein>
    <submittedName>
        <fullName evidence="2">Uncharacterized protein</fullName>
    </submittedName>
</protein>
<gene>
    <name evidence="2" type="ORF">DID88_000418</name>
</gene>
<dbReference type="EMBL" id="QKRW01000048">
    <property type="protein sequence ID" value="RAL59789.1"/>
    <property type="molecule type" value="Genomic_DNA"/>
</dbReference>
<name>A0A395IN31_9HELO</name>
<feature type="compositionally biased region" description="Low complexity" evidence="1">
    <location>
        <begin position="13"/>
        <end position="26"/>
    </location>
</feature>
<comment type="caution">
    <text evidence="2">The sequence shown here is derived from an EMBL/GenBank/DDBJ whole genome shotgun (WGS) entry which is preliminary data.</text>
</comment>
<dbReference type="AlphaFoldDB" id="A0A395IN31"/>
<evidence type="ECO:0000313" key="2">
    <source>
        <dbReference type="EMBL" id="RAL59789.1"/>
    </source>
</evidence>
<organism evidence="2 3">
    <name type="scientific">Monilinia fructigena</name>
    <dbReference type="NCBI Taxonomy" id="38457"/>
    <lineage>
        <taxon>Eukaryota</taxon>
        <taxon>Fungi</taxon>
        <taxon>Dikarya</taxon>
        <taxon>Ascomycota</taxon>
        <taxon>Pezizomycotina</taxon>
        <taxon>Leotiomycetes</taxon>
        <taxon>Helotiales</taxon>
        <taxon>Sclerotiniaceae</taxon>
        <taxon>Monilinia</taxon>
    </lineage>
</organism>
<keyword evidence="3" id="KW-1185">Reference proteome</keyword>
<proteinExistence type="predicted"/>
<sequence length="204" mass="23417">MEPFNSIPDDKASVASDADSGNAGSGDDNDLISVQENQNIGDKDCPCVENGMSDFVPRKQYQQVLDKIQAFEQKLAFMDGFMQRISQEKGSSQYRPAENTDHDSDKLHGQDRETPKDYALQLELLDQKYKKRMLLMLSTQRKKYEKELMSLLIEKGEALNLRYLDWESFLSIDINFDSISYPIHVLVGEPEVEIWIQEIWGLAE</sequence>